<protein>
    <submittedName>
        <fullName evidence="2">DUF5708 family protein</fullName>
    </submittedName>
</protein>
<proteinExistence type="predicted"/>
<dbReference type="Proteomes" id="UP001596154">
    <property type="component" value="Unassembled WGS sequence"/>
</dbReference>
<sequence length="65" mass="6840">MSRGARHLGEGSATLAIGLVVWLFAGDVEVPAVSLAKAGIVMMCVGGAQVLWGLYRSLRAARQDR</sequence>
<feature type="transmembrane region" description="Helical" evidence="1">
    <location>
        <begin position="31"/>
        <end position="55"/>
    </location>
</feature>
<feature type="transmembrane region" description="Helical" evidence="1">
    <location>
        <begin position="7"/>
        <end position="25"/>
    </location>
</feature>
<dbReference type="Pfam" id="PF18969">
    <property type="entry name" value="DUF5708"/>
    <property type="match status" value="1"/>
</dbReference>
<evidence type="ECO:0000256" key="1">
    <source>
        <dbReference type="SAM" id="Phobius"/>
    </source>
</evidence>
<keyword evidence="1" id="KW-0812">Transmembrane</keyword>
<keyword evidence="3" id="KW-1185">Reference proteome</keyword>
<evidence type="ECO:0000313" key="2">
    <source>
        <dbReference type="EMBL" id="MFC5635062.1"/>
    </source>
</evidence>
<dbReference type="EMBL" id="JBHSNY010000005">
    <property type="protein sequence ID" value="MFC5635062.1"/>
    <property type="molecule type" value="Genomic_DNA"/>
</dbReference>
<organism evidence="2 3">
    <name type="scientific">Streptomyces bullii</name>
    <dbReference type="NCBI Taxonomy" id="349910"/>
    <lineage>
        <taxon>Bacteria</taxon>
        <taxon>Bacillati</taxon>
        <taxon>Actinomycetota</taxon>
        <taxon>Actinomycetes</taxon>
        <taxon>Kitasatosporales</taxon>
        <taxon>Streptomycetaceae</taxon>
        <taxon>Streptomyces</taxon>
    </lineage>
</organism>
<evidence type="ECO:0000313" key="3">
    <source>
        <dbReference type="Proteomes" id="UP001596154"/>
    </source>
</evidence>
<reference evidence="3" key="1">
    <citation type="journal article" date="2019" name="Int. J. Syst. Evol. Microbiol.">
        <title>The Global Catalogue of Microorganisms (GCM) 10K type strain sequencing project: providing services to taxonomists for standard genome sequencing and annotation.</title>
        <authorList>
            <consortium name="The Broad Institute Genomics Platform"/>
            <consortium name="The Broad Institute Genome Sequencing Center for Infectious Disease"/>
            <person name="Wu L."/>
            <person name="Ma J."/>
        </authorList>
    </citation>
    <scope>NUCLEOTIDE SEQUENCE [LARGE SCALE GENOMIC DNA]</scope>
    <source>
        <strain evidence="3">CGMCC 4.7248</strain>
    </source>
</reference>
<gene>
    <name evidence="2" type="ORF">ACFPZJ_14960</name>
</gene>
<accession>A0ABW0UPD0</accession>
<comment type="caution">
    <text evidence="2">The sequence shown here is derived from an EMBL/GenBank/DDBJ whole genome shotgun (WGS) entry which is preliminary data.</text>
</comment>
<dbReference type="InterPro" id="IPR043762">
    <property type="entry name" value="DUF5708"/>
</dbReference>
<name>A0ABW0UPD0_9ACTN</name>
<keyword evidence="1" id="KW-1133">Transmembrane helix</keyword>
<keyword evidence="1" id="KW-0472">Membrane</keyword>
<dbReference type="RefSeq" id="WP_381021406.1">
    <property type="nucleotide sequence ID" value="NZ_JBHSNY010000005.1"/>
</dbReference>